<dbReference type="InterPro" id="IPR012338">
    <property type="entry name" value="Beta-lactam/transpept-like"/>
</dbReference>
<evidence type="ECO:0000256" key="3">
    <source>
        <dbReference type="ARBA" id="ARBA00023136"/>
    </source>
</evidence>
<dbReference type="SUPFAM" id="SSF56601">
    <property type="entry name" value="beta-lactamase/transpeptidase-like"/>
    <property type="match status" value="1"/>
</dbReference>
<evidence type="ECO:0000313" key="8">
    <source>
        <dbReference type="Proteomes" id="UP000000485"/>
    </source>
</evidence>
<evidence type="ECO:0000256" key="1">
    <source>
        <dbReference type="ARBA" id="ARBA00004370"/>
    </source>
</evidence>
<dbReference type="RefSeq" id="WP_013884019.1">
    <property type="nucleotide sequence ID" value="NC_015671.1"/>
</dbReference>
<dbReference type="InterPro" id="IPR001460">
    <property type="entry name" value="PCN-bd_Tpept"/>
</dbReference>
<evidence type="ECO:0000313" key="7">
    <source>
        <dbReference type="EMBL" id="AEI12501.1"/>
    </source>
</evidence>
<dbReference type="Proteomes" id="UP000000485">
    <property type="component" value="Chromosome"/>
</dbReference>
<comment type="similarity">
    <text evidence="2">Belongs to the transpeptidase family.</text>
</comment>
<reference evidence="8" key="1">
    <citation type="submission" date="2011-04" db="EMBL/GenBank/DDBJ databases">
        <title>Complete sequence of Cellvibrio gilvus ATCC 13127.</title>
        <authorList>
            <person name="Lucas S."/>
            <person name="Han J."/>
            <person name="Lapidus A."/>
            <person name="Cheng J.-F."/>
            <person name="Goodwin L."/>
            <person name="Pitluck S."/>
            <person name="Peters L."/>
            <person name="Munk A."/>
            <person name="Detter J.C."/>
            <person name="Han C."/>
            <person name="Tapia R."/>
            <person name="Land M."/>
            <person name="Hauser L."/>
            <person name="Kyrpides N."/>
            <person name="Ivanova N."/>
            <person name="Ovchinnikova G."/>
            <person name="Pagani I."/>
            <person name="Mead D."/>
            <person name="Brumm P."/>
            <person name="Woyke T."/>
        </authorList>
    </citation>
    <scope>NUCLEOTIDE SEQUENCE [LARGE SCALE GENOMIC DNA]</scope>
    <source>
        <strain evidence="8">ATCC 13127 / NRRL B-14078</strain>
    </source>
</reference>
<evidence type="ECO:0000256" key="2">
    <source>
        <dbReference type="ARBA" id="ARBA00007171"/>
    </source>
</evidence>
<dbReference type="GO" id="GO:0005886">
    <property type="term" value="C:plasma membrane"/>
    <property type="evidence" value="ECO:0007669"/>
    <property type="project" value="TreeGrafter"/>
</dbReference>
<dbReference type="EMBL" id="CP002665">
    <property type="protein sequence ID" value="AEI12501.1"/>
    <property type="molecule type" value="Genomic_DNA"/>
</dbReference>
<dbReference type="KEGG" id="cga:Celgi_2000"/>
<evidence type="ECO:0000259" key="6">
    <source>
        <dbReference type="Pfam" id="PF03717"/>
    </source>
</evidence>
<accession>F7ZZ85</accession>
<protein>
    <submittedName>
        <fullName evidence="7">Penicillin-binding protein transpeptidase</fullName>
    </submittedName>
</protein>
<dbReference type="GO" id="GO:0008658">
    <property type="term" value="F:penicillin binding"/>
    <property type="evidence" value="ECO:0007669"/>
    <property type="project" value="InterPro"/>
</dbReference>
<dbReference type="eggNOG" id="COG0768">
    <property type="taxonomic scope" value="Bacteria"/>
</dbReference>
<feature type="region of interest" description="Disordered" evidence="4">
    <location>
        <begin position="259"/>
        <end position="278"/>
    </location>
</feature>
<proteinExistence type="inferred from homology"/>
<evidence type="ECO:0000256" key="4">
    <source>
        <dbReference type="SAM" id="MobiDB-lite"/>
    </source>
</evidence>
<dbReference type="HOGENOM" id="CLU_009289_6_5_11"/>
<dbReference type="Gene3D" id="3.40.710.10">
    <property type="entry name" value="DD-peptidase/beta-lactamase superfamily"/>
    <property type="match status" value="1"/>
</dbReference>
<feature type="compositionally biased region" description="Low complexity" evidence="4">
    <location>
        <begin position="269"/>
        <end position="278"/>
    </location>
</feature>
<feature type="domain" description="Penicillin-binding protein dimerisation" evidence="6">
    <location>
        <begin position="44"/>
        <end position="198"/>
    </location>
</feature>
<dbReference type="SUPFAM" id="SSF56519">
    <property type="entry name" value="Penicillin binding protein dimerisation domain"/>
    <property type="match status" value="1"/>
</dbReference>
<dbReference type="InterPro" id="IPR050515">
    <property type="entry name" value="Beta-lactam/transpept"/>
</dbReference>
<dbReference type="AlphaFoldDB" id="F7ZZ85"/>
<dbReference type="GO" id="GO:0071555">
    <property type="term" value="P:cell wall organization"/>
    <property type="evidence" value="ECO:0007669"/>
    <property type="project" value="TreeGrafter"/>
</dbReference>
<gene>
    <name evidence="7" type="ordered locus">Celgi_2000</name>
</gene>
<dbReference type="Gene3D" id="3.90.1310.10">
    <property type="entry name" value="Penicillin-binding protein 2a (Domain 2)"/>
    <property type="match status" value="1"/>
</dbReference>
<dbReference type="PANTHER" id="PTHR30627">
    <property type="entry name" value="PEPTIDOGLYCAN D,D-TRANSPEPTIDASE"/>
    <property type="match status" value="1"/>
</dbReference>
<dbReference type="InterPro" id="IPR036138">
    <property type="entry name" value="PBP_dimer_sf"/>
</dbReference>
<dbReference type="PANTHER" id="PTHR30627:SF1">
    <property type="entry name" value="PEPTIDOGLYCAN D,D-TRANSPEPTIDASE FTSI"/>
    <property type="match status" value="1"/>
</dbReference>
<organism evidence="7 8">
    <name type="scientific">Cellulomonas gilvus (strain ATCC 13127 / NRRL B-14078)</name>
    <name type="common">Cellvibrio gilvus</name>
    <dbReference type="NCBI Taxonomy" id="593907"/>
    <lineage>
        <taxon>Bacteria</taxon>
        <taxon>Bacillati</taxon>
        <taxon>Actinomycetota</taxon>
        <taxon>Actinomycetes</taxon>
        <taxon>Micrococcales</taxon>
        <taxon>Cellulomonadaceae</taxon>
        <taxon>Cellulomonas</taxon>
    </lineage>
</organism>
<dbReference type="STRING" id="593907.Celgi_2000"/>
<dbReference type="InterPro" id="IPR005311">
    <property type="entry name" value="PBP_dimer"/>
</dbReference>
<dbReference type="Pfam" id="PF03717">
    <property type="entry name" value="PBP_dimer"/>
    <property type="match status" value="1"/>
</dbReference>
<sequence>MLTVVVIVVLTVFAGRLVYVQALAGPAIAAEAQAKRLLSVDLIGTRGQILDRDGVALATSVERYDVSVNQLLVREYRGDGTAQDPDGALGVARKLAVLLDMDAAELGGELVGDREFKYVRKGVLPQVAREVFALRLPGINVDKVADRVYPNGALAGNLIGFVNSNGQGLDGLELSLDDRLKGTPGYEVYEGGRKGQQVPGGHVEESPARTGDSVTLTIDADIQWKAQSLLDAQVEATGSKSGSVVVYDVETGEVLALADSGATDPNHPGDSAGGSLSSSVSDIFEPGSTGKVITMAAVLEEGLVTPTDEWTVPYTYEVPNGQVFKDSHEHGTLHLTTTGVLAESSNTGTVQIGAKLSVDQRYDWLKRFGFGTRTGIDVAGESAGRLNEPDLNDPRSQWAVLFGQSVSVTALQATQVFATVANGGVRVQPHVVKGWTDASGTFTAQDPAPRTRIISEKTADTLMTMMESVVDDGTGSNAAIPGYRVAGKTGTAQNWVDGKQGITASFIGVVPADEPRLAVSVILHNPRSSEYGGVVAAPVFRDVASYALSELGIAPSGTRAHLFPTTW</sequence>
<dbReference type="Gene3D" id="3.30.450.330">
    <property type="match status" value="1"/>
</dbReference>
<comment type="subcellular location">
    <subcellularLocation>
        <location evidence="1">Membrane</location>
    </subcellularLocation>
</comment>
<name>F7ZZ85_CELGA</name>
<dbReference type="Pfam" id="PF00905">
    <property type="entry name" value="Transpeptidase"/>
    <property type="match status" value="1"/>
</dbReference>
<keyword evidence="8" id="KW-1185">Reference proteome</keyword>
<feature type="region of interest" description="Disordered" evidence="4">
    <location>
        <begin position="191"/>
        <end position="211"/>
    </location>
</feature>
<feature type="domain" description="Penicillin-binding protein transpeptidase" evidence="5">
    <location>
        <begin position="242"/>
        <end position="543"/>
    </location>
</feature>
<evidence type="ECO:0000259" key="5">
    <source>
        <dbReference type="Pfam" id="PF00905"/>
    </source>
</evidence>
<keyword evidence="3" id="KW-0472">Membrane</keyword>